<name>A0A4S3M2Z5_9FLAO</name>
<reference evidence="2 3" key="1">
    <citation type="submission" date="2019-04" db="EMBL/GenBank/DDBJ databases">
        <title>Draft genome sequence of Robertkochia marina CC-AMO-30D.</title>
        <authorList>
            <person name="Hameed A."/>
            <person name="Lin S.-Y."/>
            <person name="Shahina M."/>
            <person name="Lai W.-A."/>
            <person name="Young C.-C."/>
        </authorList>
    </citation>
    <scope>NUCLEOTIDE SEQUENCE [LARGE SCALE GENOMIC DNA]</scope>
    <source>
        <strain evidence="2 3">CC-AMO-30D</strain>
    </source>
</reference>
<organism evidence="2 3">
    <name type="scientific">Robertkochia marina</name>
    <dbReference type="NCBI Taxonomy" id="1227945"/>
    <lineage>
        <taxon>Bacteria</taxon>
        <taxon>Pseudomonadati</taxon>
        <taxon>Bacteroidota</taxon>
        <taxon>Flavobacteriia</taxon>
        <taxon>Flavobacteriales</taxon>
        <taxon>Flavobacteriaceae</taxon>
        <taxon>Robertkochia</taxon>
    </lineage>
</organism>
<keyword evidence="3" id="KW-1185">Reference proteome</keyword>
<dbReference type="EMBL" id="SSMC01000001">
    <property type="protein sequence ID" value="THD69514.1"/>
    <property type="molecule type" value="Genomic_DNA"/>
</dbReference>
<dbReference type="Proteomes" id="UP000305939">
    <property type="component" value="Unassembled WGS sequence"/>
</dbReference>
<keyword evidence="1" id="KW-0472">Membrane</keyword>
<sequence>MYTYLNVLHSYWAYLTLFILIVAVVNAVSGLSSNKEYTMAKDLRIGLFALIFSHIQLLLGLALYFVTPRFSAWQTGGVMGDSLLRLLLVEHPFTNIIAIALITVGWSKHKKKETSKAKFKSIALFYGIGLALILLRIPYDIWFS</sequence>
<dbReference type="OrthoDB" id="329514at2"/>
<feature type="transmembrane region" description="Helical" evidence="1">
    <location>
        <begin position="86"/>
        <end position="107"/>
    </location>
</feature>
<feature type="transmembrane region" description="Helical" evidence="1">
    <location>
        <begin position="45"/>
        <end position="66"/>
    </location>
</feature>
<keyword evidence="1" id="KW-1133">Transmembrane helix</keyword>
<feature type="transmembrane region" description="Helical" evidence="1">
    <location>
        <begin position="12"/>
        <end position="33"/>
    </location>
</feature>
<comment type="caution">
    <text evidence="2">The sequence shown here is derived from an EMBL/GenBank/DDBJ whole genome shotgun (WGS) entry which is preliminary data.</text>
</comment>
<evidence type="ECO:0008006" key="4">
    <source>
        <dbReference type="Google" id="ProtNLM"/>
    </source>
</evidence>
<feature type="transmembrane region" description="Helical" evidence="1">
    <location>
        <begin position="119"/>
        <end position="139"/>
    </location>
</feature>
<dbReference type="AlphaFoldDB" id="A0A4S3M2Z5"/>
<dbReference type="RefSeq" id="WP_136335003.1">
    <property type="nucleotide sequence ID" value="NZ_QXMP01000001.1"/>
</dbReference>
<protein>
    <recommendedName>
        <fullName evidence="4">50S ribosomal protein L27</fullName>
    </recommendedName>
</protein>
<accession>A0A4S3M2Z5</accession>
<keyword evidence="1" id="KW-0812">Transmembrane</keyword>
<evidence type="ECO:0000256" key="1">
    <source>
        <dbReference type="SAM" id="Phobius"/>
    </source>
</evidence>
<evidence type="ECO:0000313" key="3">
    <source>
        <dbReference type="Proteomes" id="UP000305939"/>
    </source>
</evidence>
<evidence type="ECO:0000313" key="2">
    <source>
        <dbReference type="EMBL" id="THD69514.1"/>
    </source>
</evidence>
<proteinExistence type="predicted"/>
<gene>
    <name evidence="2" type="ORF">E7Z59_04075</name>
</gene>